<accession>A0A382ZRT9</accession>
<gene>
    <name evidence="1" type="ORF">METZ01_LOCUS451035</name>
</gene>
<dbReference type="AlphaFoldDB" id="A0A382ZRT9"/>
<proteinExistence type="predicted"/>
<feature type="non-terminal residue" evidence="1">
    <location>
        <position position="138"/>
    </location>
</feature>
<sequence length="138" mass="15652">MSHKVLRKSGELHYLACEWGKRLLRYLPSVDTDVLSKSLASNLRGSSVSSVPFFTDRNESVNYKACLTISDRQPKVTKTFLDNCSFIRSLMDLPKQTDLLVQFALLSQVNQWLRALASSVHLQASHLSLNEIIKDLKE</sequence>
<protein>
    <submittedName>
        <fullName evidence="1">Uncharacterized protein</fullName>
    </submittedName>
</protein>
<organism evidence="1">
    <name type="scientific">marine metagenome</name>
    <dbReference type="NCBI Taxonomy" id="408172"/>
    <lineage>
        <taxon>unclassified sequences</taxon>
        <taxon>metagenomes</taxon>
        <taxon>ecological metagenomes</taxon>
    </lineage>
</organism>
<evidence type="ECO:0000313" key="1">
    <source>
        <dbReference type="EMBL" id="SVD98181.1"/>
    </source>
</evidence>
<dbReference type="EMBL" id="UINC01186116">
    <property type="protein sequence ID" value="SVD98181.1"/>
    <property type="molecule type" value="Genomic_DNA"/>
</dbReference>
<name>A0A382ZRT9_9ZZZZ</name>
<reference evidence="1" key="1">
    <citation type="submission" date="2018-05" db="EMBL/GenBank/DDBJ databases">
        <authorList>
            <person name="Lanie J.A."/>
            <person name="Ng W.-L."/>
            <person name="Kazmierczak K.M."/>
            <person name="Andrzejewski T.M."/>
            <person name="Davidsen T.M."/>
            <person name="Wayne K.J."/>
            <person name="Tettelin H."/>
            <person name="Glass J.I."/>
            <person name="Rusch D."/>
            <person name="Podicherti R."/>
            <person name="Tsui H.-C.T."/>
            <person name="Winkler M.E."/>
        </authorList>
    </citation>
    <scope>NUCLEOTIDE SEQUENCE</scope>
</reference>